<dbReference type="EnsemblPlants" id="AET6Gv21002700.1">
    <property type="protein sequence ID" value="AET6Gv21002700.1"/>
    <property type="gene ID" value="AET6Gv21002700"/>
</dbReference>
<evidence type="ECO:0000259" key="3">
    <source>
        <dbReference type="Pfam" id="PF23559"/>
    </source>
</evidence>
<keyword evidence="2" id="KW-0611">Plant defense</keyword>
<reference evidence="5" key="2">
    <citation type="journal article" date="2017" name="Nat. Plants">
        <title>The Aegilops tauschii genome reveals multiple impacts of transposons.</title>
        <authorList>
            <person name="Zhao G."/>
            <person name="Zou C."/>
            <person name="Li K."/>
            <person name="Wang K."/>
            <person name="Li T."/>
            <person name="Gao L."/>
            <person name="Zhang X."/>
            <person name="Wang H."/>
            <person name="Yang Z."/>
            <person name="Liu X."/>
            <person name="Jiang W."/>
            <person name="Mao L."/>
            <person name="Kong X."/>
            <person name="Jiao Y."/>
            <person name="Jia J."/>
        </authorList>
    </citation>
    <scope>NUCLEOTIDE SEQUENCE [LARGE SCALE GENOMIC DNA]</scope>
    <source>
        <strain evidence="5">cv. AL8/78</strain>
    </source>
</reference>
<evidence type="ECO:0000256" key="2">
    <source>
        <dbReference type="ARBA" id="ARBA00022821"/>
    </source>
</evidence>
<dbReference type="PANTHER" id="PTHR23155">
    <property type="entry name" value="DISEASE RESISTANCE PROTEIN RP"/>
    <property type="match status" value="1"/>
</dbReference>
<evidence type="ECO:0000313" key="5">
    <source>
        <dbReference type="Proteomes" id="UP000015105"/>
    </source>
</evidence>
<evidence type="ECO:0000313" key="4">
    <source>
        <dbReference type="EnsemblPlants" id="AET6Gv21002700.1"/>
    </source>
</evidence>
<dbReference type="InterPro" id="IPR058922">
    <property type="entry name" value="WHD_DRP"/>
</dbReference>
<name>A0A453Q740_AEGTS</name>
<dbReference type="GO" id="GO:0042742">
    <property type="term" value="P:defense response to bacterium"/>
    <property type="evidence" value="ECO:0007669"/>
    <property type="project" value="UniProtKB-ARBA"/>
</dbReference>
<accession>A0A453Q740</accession>
<reference evidence="4" key="5">
    <citation type="journal article" date="2021" name="G3 (Bethesda)">
        <title>Aegilops tauschii genome assembly Aet v5.0 features greater sequence contiguity and improved annotation.</title>
        <authorList>
            <person name="Wang L."/>
            <person name="Zhu T."/>
            <person name="Rodriguez J.C."/>
            <person name="Deal K.R."/>
            <person name="Dubcovsky J."/>
            <person name="McGuire P.E."/>
            <person name="Lux T."/>
            <person name="Spannagl M."/>
            <person name="Mayer K.F.X."/>
            <person name="Baldrich P."/>
            <person name="Meyers B.C."/>
            <person name="Huo N."/>
            <person name="Gu Y.Q."/>
            <person name="Zhou H."/>
            <person name="Devos K.M."/>
            <person name="Bennetzen J.L."/>
            <person name="Unver T."/>
            <person name="Budak H."/>
            <person name="Gulick P.J."/>
            <person name="Galiba G."/>
            <person name="Kalapos B."/>
            <person name="Nelson D.R."/>
            <person name="Li P."/>
            <person name="You F.M."/>
            <person name="Luo M.C."/>
            <person name="Dvorak J."/>
        </authorList>
    </citation>
    <scope>NUCLEOTIDE SEQUENCE [LARGE SCALE GENOMIC DNA]</scope>
    <source>
        <strain evidence="4">cv. AL8/78</strain>
    </source>
</reference>
<keyword evidence="5" id="KW-1185">Reference proteome</keyword>
<dbReference type="InterPro" id="IPR044974">
    <property type="entry name" value="Disease_R_plants"/>
</dbReference>
<dbReference type="Gene3D" id="1.10.10.10">
    <property type="entry name" value="Winged helix-like DNA-binding domain superfamily/Winged helix DNA-binding domain"/>
    <property type="match status" value="1"/>
</dbReference>
<reference evidence="4" key="3">
    <citation type="journal article" date="2017" name="Nature">
        <title>Genome sequence of the progenitor of the wheat D genome Aegilops tauschii.</title>
        <authorList>
            <person name="Luo M.C."/>
            <person name="Gu Y.Q."/>
            <person name="Puiu D."/>
            <person name="Wang H."/>
            <person name="Twardziok S.O."/>
            <person name="Deal K.R."/>
            <person name="Huo N."/>
            <person name="Zhu T."/>
            <person name="Wang L."/>
            <person name="Wang Y."/>
            <person name="McGuire P.E."/>
            <person name="Liu S."/>
            <person name="Long H."/>
            <person name="Ramasamy R.K."/>
            <person name="Rodriguez J.C."/>
            <person name="Van S.L."/>
            <person name="Yuan L."/>
            <person name="Wang Z."/>
            <person name="Xia Z."/>
            <person name="Xiao L."/>
            <person name="Anderson O.D."/>
            <person name="Ouyang S."/>
            <person name="Liang Y."/>
            <person name="Zimin A.V."/>
            <person name="Pertea G."/>
            <person name="Qi P."/>
            <person name="Bennetzen J.L."/>
            <person name="Dai X."/>
            <person name="Dawson M.W."/>
            <person name="Muller H.G."/>
            <person name="Kugler K."/>
            <person name="Rivarola-Duarte L."/>
            <person name="Spannagl M."/>
            <person name="Mayer K.F.X."/>
            <person name="Lu F.H."/>
            <person name="Bevan M.W."/>
            <person name="Leroy P."/>
            <person name="Li P."/>
            <person name="You F.M."/>
            <person name="Sun Q."/>
            <person name="Liu Z."/>
            <person name="Lyons E."/>
            <person name="Wicker T."/>
            <person name="Salzberg S.L."/>
            <person name="Devos K.M."/>
            <person name="Dvorak J."/>
        </authorList>
    </citation>
    <scope>NUCLEOTIDE SEQUENCE [LARGE SCALE GENOMIC DNA]</scope>
    <source>
        <strain evidence="4">cv. AL8/78</strain>
    </source>
</reference>
<evidence type="ECO:0000256" key="1">
    <source>
        <dbReference type="ARBA" id="ARBA00022737"/>
    </source>
</evidence>
<dbReference type="Proteomes" id="UP000015105">
    <property type="component" value="Chromosome 6D"/>
</dbReference>
<dbReference type="InterPro" id="IPR036388">
    <property type="entry name" value="WH-like_DNA-bd_sf"/>
</dbReference>
<protein>
    <recommendedName>
        <fullName evidence="3">Disease resistance protein winged helix domain-containing protein</fullName>
    </recommendedName>
</protein>
<dbReference type="PANTHER" id="PTHR23155:SF1107">
    <property type="entry name" value="OS08G0373000 PROTEIN"/>
    <property type="match status" value="1"/>
</dbReference>
<organism evidence="4 5">
    <name type="scientific">Aegilops tauschii subsp. strangulata</name>
    <name type="common">Goatgrass</name>
    <dbReference type="NCBI Taxonomy" id="200361"/>
    <lineage>
        <taxon>Eukaryota</taxon>
        <taxon>Viridiplantae</taxon>
        <taxon>Streptophyta</taxon>
        <taxon>Embryophyta</taxon>
        <taxon>Tracheophyta</taxon>
        <taxon>Spermatophyta</taxon>
        <taxon>Magnoliopsida</taxon>
        <taxon>Liliopsida</taxon>
        <taxon>Poales</taxon>
        <taxon>Poaceae</taxon>
        <taxon>BOP clade</taxon>
        <taxon>Pooideae</taxon>
        <taxon>Triticodae</taxon>
        <taxon>Triticeae</taxon>
        <taxon>Triticinae</taxon>
        <taxon>Aegilops</taxon>
    </lineage>
</organism>
<proteinExistence type="predicted"/>
<dbReference type="GO" id="GO:0002758">
    <property type="term" value="P:innate immune response-activating signaling pathway"/>
    <property type="evidence" value="ECO:0007669"/>
    <property type="project" value="UniProtKB-ARBA"/>
</dbReference>
<dbReference type="Pfam" id="PF23559">
    <property type="entry name" value="WHD_DRP"/>
    <property type="match status" value="1"/>
</dbReference>
<feature type="domain" description="Disease resistance protein winged helix" evidence="3">
    <location>
        <begin position="25"/>
        <end position="96"/>
    </location>
</feature>
<dbReference type="GO" id="GO:0009626">
    <property type="term" value="P:plant-type hypersensitive response"/>
    <property type="evidence" value="ECO:0007669"/>
    <property type="project" value="UniProtKB-ARBA"/>
</dbReference>
<keyword evidence="1" id="KW-0677">Repeat</keyword>
<reference evidence="4" key="4">
    <citation type="submission" date="2019-03" db="UniProtKB">
        <authorList>
            <consortium name="EnsemblPlants"/>
        </authorList>
    </citation>
    <scope>IDENTIFICATION</scope>
</reference>
<dbReference type="AlphaFoldDB" id="A0A453Q740"/>
<sequence>MIKILSLSYFDLPPHLKTCLLYLSIFPEDSITERKGLIRRWIAEGFVYKDSIYKAYELGEKYFNELVNRSLIQPVKLGKYGQVLSCRVHDTILDFIVSKSIEENFVTFVGIPSLIIGTQSRVRRLSIQVEGMFEEDTVNN</sequence>
<dbReference type="FunFam" id="1.10.10.10:FF:000322">
    <property type="entry name" value="Probable disease resistance protein At1g63360"/>
    <property type="match status" value="1"/>
</dbReference>
<dbReference type="STRING" id="200361.A0A453Q740"/>
<dbReference type="Gramene" id="AET6Gv21002700.1">
    <property type="protein sequence ID" value="AET6Gv21002700.1"/>
    <property type="gene ID" value="AET6Gv21002700"/>
</dbReference>
<reference evidence="5" key="1">
    <citation type="journal article" date="2014" name="Science">
        <title>Ancient hybridizations among the ancestral genomes of bread wheat.</title>
        <authorList>
            <consortium name="International Wheat Genome Sequencing Consortium,"/>
            <person name="Marcussen T."/>
            <person name="Sandve S.R."/>
            <person name="Heier L."/>
            <person name="Spannagl M."/>
            <person name="Pfeifer M."/>
            <person name="Jakobsen K.S."/>
            <person name="Wulff B.B."/>
            <person name="Steuernagel B."/>
            <person name="Mayer K.F."/>
            <person name="Olsen O.A."/>
        </authorList>
    </citation>
    <scope>NUCLEOTIDE SEQUENCE [LARGE SCALE GENOMIC DNA]</scope>
    <source>
        <strain evidence="5">cv. AL8/78</strain>
    </source>
</reference>